<keyword evidence="9" id="KW-1185">Reference proteome</keyword>
<dbReference type="InterPro" id="IPR018201">
    <property type="entry name" value="Ketoacyl_synth_AS"/>
</dbReference>
<dbReference type="GeneID" id="72007363"/>
<dbReference type="PANTHER" id="PTHR43775:SF37">
    <property type="entry name" value="SI:DKEY-61P9.11"/>
    <property type="match status" value="1"/>
</dbReference>
<dbReference type="InterPro" id="IPR020807">
    <property type="entry name" value="PKS_DH"/>
</dbReference>
<feature type="region of interest" description="N-terminal hotdog fold" evidence="5">
    <location>
        <begin position="890"/>
        <end position="1010"/>
    </location>
</feature>
<keyword evidence="1" id="KW-0596">Phosphopantetheine</keyword>
<dbReference type="RefSeq" id="XP_047782420.1">
    <property type="nucleotide sequence ID" value="XM_047926631.1"/>
</dbReference>
<evidence type="ECO:0000259" key="6">
    <source>
        <dbReference type="PROSITE" id="PS52004"/>
    </source>
</evidence>
<dbReference type="SMART" id="SM00827">
    <property type="entry name" value="PKS_AT"/>
    <property type="match status" value="1"/>
</dbReference>
<sequence length="2520" mass="271771">MLHNNPIAIVGIATELPSGEHSPNNLGHDEFFKFLMDKKDSYVRIPEDRLNIDAWAGRGLGQINAERGSFLKDVGMFDPTEFGITAKDARAMAVTTRKLIELAFLALLDAGIDYRGRNVGCYASATAFDMQAIAEPDEMEPRGSLAGIPCMVANKISYHLDLRGPSIPVDTACSSSAVGLHLAVQAIQNGECDAAVVAGCQLNLRASDFALYTQASILSPDGRCKPFDAGGNGFSRGEGAAVAILKPLDQAIKDGDHIYGTVLGTGVSSCGSLAPVNAPVAEAQANAMERAYKAAGRLPAEVDFVEVHGTGTAAGDPTEANWVGERFARSGELLIGSVKGNIGHLEITSFLASMSKVVSIFEHKHVPPQVHLRKRNPAIYWDKYKLRVPMQPEPITARSSSGNLLVSICSSGIGGVNAHAVLESYPRAERPARASDATATLLIAGGLSPRSAAAVADDLKQTVAGQTDEAAADYSIVYGRRARQMTWRSFAVKRPWQDITSFSQPVLGPRVKPPVVFLFSGQGPQHLHMGRQLFEAYPVFRKSMLELDACYKQRTGVSMVHDIGLFGKTVGQGLPSVWPIALILPSITAVQLALFDLLVSFGVQPDVLIGHSAGETALLYASGAGSKEMALEISIARGEAMTIVEEHSEGTMAAIACSADDANRILQSVSSKHPDKTVEIACYNSPDAVALAGHTVLVDEAVALANKSGFIGRKIMTRVPVHGSLMELCEKEFKALVGDVFARYPGEYRTKVTTYSTCTGQVLEGFTAEYFWQNSRNAVLFDTTMARLIGAHPNPLVVEMSPHPVLASYVAEIGVPASSIVGPMRRSKTITPYMEQTSLLNAIGQLVVAGYNRVDFQALNGRCEGASAPRVVTSAYPFAKKHVDYFPELSRIMHRQMSSKAGPLNFPDLRVNIATHPELAEHLINSEPIMPAAGFIEMGLECGAKTMWNIKFHSILALSANSPVPVQVSVDGMRYSVLSQTLQGAKFFNHDPKSLRLHADGFFSKDMAPRPADLNVPAIIQRCAESDETGFYHVLEYFAQYGPSFRRVDQLFFGNREALVRIKGMGGDLARDGNYILHPAVLDASFHVCVHPSMTKSTDPNVYYLPSGVNAINVYDAMTKDALCAEHIYAYVTFKSWKPSEIVYDVALLDMRGQYLCLLHGFSVARHYQIPVQEVSARYELVNQVYSIPVKPSISSKSSDSGVDLGGDVESLEDRCRDVLKYVVETCGKKSLRILELSLGGAPVLGKQLVDLLDGLGAAPAAYTIAAVDVGAIAPEAKPQQYASVTVDATKPDSLASLDPAAFDLILGSVDTAPGVDVEAILRHLRPRLVPGGFLLLLAPPSRDWQSLLDQATFDQVLLSDEDDKRRDVLIQARCPALPTTLPTTYPVESSPVIVRYAVGEEMQVQDELKRIDDSYDQPIWLVSSDGADADGLTGFGRTLTKEFPQWNLRLASFASTYSDEDRAFIITNYLPQAGEEREFVIEEGLRIRSPRIVPMPPPSISVHSLPAHAEPLGEHELRVEVLHCSSSDTGLWGVVGKVVEANGSAHTYLVGRHVVAVVPDAPAPVARIHRSAMVRLPSRVDHAAMAVAAPALFVGGLMLGAGALTNPMRLRSRVVITHREDKTAQALSALCHMLDLSVTTLSSKPSPQELYALKLQPADILCTAFEKNSQLLAGFVPQDGTVVSWKSVGSTRAAIRRDPWVVHDVLNAITKLPDLASALAPSADPVTDIGAVARSESQLFSAEKTYLLVGGMGSLGPYIALWMYQHGARHVVLTSRSGRGALAKMADLAPSLVFEYLESLSDLSLVVEAADGADVKAMGAVLSRMQKPLGGCVFLATAFDDRLFHAQDSASFSRSYSAKVGSVETLEALVDLGALDFVIGLSSATTWGNIGQTNYTSANTIMEGKLARYRNAFSIAAPAIFNTTSMTGTVTTSNAERASHLTTWALSPEELCNCLEDGILKLQDGPFGVYVPALDFDVITESLGPSHLYGHMTRGSQQQGAAVDGEDLHNVLQSLVLQVVDVAADDFSAEVPLTTYGLDSLTAGRLSSALRPWVTLSQMQLLGDMTFAEIEARVAKAQQPKHEEGAPGASNADVAAGAAELERMISKYSIGFDVNAKRPTGPLLPNSVILITGTTGGLGSYFLAQLLADSGVSRVYAFNRPSEKRTVLERQAAGFAARQLDVSLLSSKKLVFVEGDATASQLGLDKEMYETLRRSVTVIIHNAWRLDLNAPLKTFLPNIAGTRNLLDMARASPHADSIRFAFISTIGSTQNWRDLSQQVPEEIVQDASLAVLRGYGEGKYVAERIVAASGIQSSVFRVGQLSGASDTGAWSVTEWVPEIVKSSLKLGSLPDAGGMVSWLPMNKTAPVVLDAVFSPDSPPAVFNLVHPRPVTWHAMMSNLAKSLSALQGRTFELVPFVDWLNELERLSATLSAEETQAIPALKLLDRLRIYAEACPPLSSDFTEPELRESGGWARLSLDKMLAFSPTLRAMREPEEMIGSEEQAATFVQYWRRQGLLTSA</sequence>
<dbReference type="Pfam" id="PF07993">
    <property type="entry name" value="NAD_binding_4"/>
    <property type="match status" value="1"/>
</dbReference>
<dbReference type="InterPro" id="IPR016035">
    <property type="entry name" value="Acyl_Trfase/lysoPLipase"/>
</dbReference>
<dbReference type="InterPro" id="IPR050091">
    <property type="entry name" value="PKS_NRPS_Biosynth_Enz"/>
</dbReference>
<dbReference type="CDD" id="cd00833">
    <property type="entry name" value="PKS"/>
    <property type="match status" value="1"/>
</dbReference>
<dbReference type="Gene3D" id="3.40.47.10">
    <property type="match status" value="1"/>
</dbReference>
<dbReference type="InterPro" id="IPR014031">
    <property type="entry name" value="Ketoacyl_synth_C"/>
</dbReference>
<dbReference type="Proteomes" id="UP000814176">
    <property type="component" value="Unassembled WGS sequence"/>
</dbReference>
<gene>
    <name evidence="8" type="ORF">C8Q71DRAFT_846205</name>
</gene>
<dbReference type="Gene3D" id="3.40.50.720">
    <property type="entry name" value="NAD(P)-binding Rossmann-like Domain"/>
    <property type="match status" value="2"/>
</dbReference>
<organism evidence="8 9">
    <name type="scientific">Rhodofomes roseus</name>
    <dbReference type="NCBI Taxonomy" id="34475"/>
    <lineage>
        <taxon>Eukaryota</taxon>
        <taxon>Fungi</taxon>
        <taxon>Dikarya</taxon>
        <taxon>Basidiomycota</taxon>
        <taxon>Agaricomycotina</taxon>
        <taxon>Agaricomycetes</taxon>
        <taxon>Polyporales</taxon>
        <taxon>Rhodofomes</taxon>
    </lineage>
</organism>
<evidence type="ECO:0000256" key="1">
    <source>
        <dbReference type="ARBA" id="ARBA00022450"/>
    </source>
</evidence>
<keyword evidence="3" id="KW-0808">Transferase</keyword>
<keyword evidence="2" id="KW-0597">Phosphoprotein</keyword>
<evidence type="ECO:0000256" key="3">
    <source>
        <dbReference type="ARBA" id="ARBA00022679"/>
    </source>
</evidence>
<dbReference type="InterPro" id="IPR036291">
    <property type="entry name" value="NAD(P)-bd_dom_sf"/>
</dbReference>
<dbReference type="SUPFAM" id="SSF55048">
    <property type="entry name" value="Probable ACP-binding domain of malonyl-CoA ACP transacylase"/>
    <property type="match status" value="1"/>
</dbReference>
<dbReference type="SUPFAM" id="SSF53335">
    <property type="entry name" value="S-adenosyl-L-methionine-dependent methyltransferases"/>
    <property type="match status" value="1"/>
</dbReference>
<dbReference type="Pfam" id="PF02801">
    <property type="entry name" value="Ketoacyl-synt_C"/>
    <property type="match status" value="1"/>
</dbReference>
<keyword evidence="4" id="KW-0511">Multifunctional enzyme</keyword>
<evidence type="ECO:0000256" key="4">
    <source>
        <dbReference type="ARBA" id="ARBA00023268"/>
    </source>
</evidence>
<dbReference type="InterPro" id="IPR016036">
    <property type="entry name" value="Malonyl_transacylase_ACP-bd"/>
</dbReference>
<dbReference type="Gene3D" id="3.40.50.150">
    <property type="entry name" value="Vaccinia Virus protein VP39"/>
    <property type="match status" value="1"/>
</dbReference>
<reference evidence="8 9" key="1">
    <citation type="journal article" date="2021" name="Environ. Microbiol.">
        <title>Gene family expansions and transcriptome signatures uncover fungal adaptations to wood decay.</title>
        <authorList>
            <person name="Hage H."/>
            <person name="Miyauchi S."/>
            <person name="Viragh M."/>
            <person name="Drula E."/>
            <person name="Min B."/>
            <person name="Chaduli D."/>
            <person name="Navarro D."/>
            <person name="Favel A."/>
            <person name="Norest M."/>
            <person name="Lesage-Meessen L."/>
            <person name="Balint B."/>
            <person name="Merenyi Z."/>
            <person name="de Eugenio L."/>
            <person name="Morin E."/>
            <person name="Martinez A.T."/>
            <person name="Baldrian P."/>
            <person name="Stursova M."/>
            <person name="Martinez M.J."/>
            <person name="Novotny C."/>
            <person name="Magnuson J.K."/>
            <person name="Spatafora J.W."/>
            <person name="Maurice S."/>
            <person name="Pangilinan J."/>
            <person name="Andreopoulos W."/>
            <person name="LaButti K."/>
            <person name="Hundley H."/>
            <person name="Na H."/>
            <person name="Kuo A."/>
            <person name="Barry K."/>
            <person name="Lipzen A."/>
            <person name="Henrissat B."/>
            <person name="Riley R."/>
            <person name="Ahrendt S."/>
            <person name="Nagy L.G."/>
            <person name="Grigoriev I.V."/>
            <person name="Martin F."/>
            <person name="Rosso M.N."/>
        </authorList>
    </citation>
    <scope>NUCLEOTIDE SEQUENCE [LARGE SCALE GENOMIC DNA]</scope>
    <source>
        <strain evidence="8 9">CIRM-BRFM 1785</strain>
    </source>
</reference>
<dbReference type="PROSITE" id="PS52019">
    <property type="entry name" value="PKS_MFAS_DH"/>
    <property type="match status" value="1"/>
</dbReference>
<dbReference type="SMART" id="SM00826">
    <property type="entry name" value="PKS_DH"/>
    <property type="match status" value="1"/>
</dbReference>
<evidence type="ECO:0008006" key="10">
    <source>
        <dbReference type="Google" id="ProtNLM"/>
    </source>
</evidence>
<name>A0ABQ8KSN8_9APHY</name>
<dbReference type="InterPro" id="IPR014043">
    <property type="entry name" value="Acyl_transferase_dom"/>
</dbReference>
<dbReference type="Pfam" id="PF16197">
    <property type="entry name" value="KAsynt_C_assoc"/>
    <property type="match status" value="1"/>
</dbReference>
<dbReference type="Pfam" id="PF00109">
    <property type="entry name" value="ketoacyl-synt"/>
    <property type="match status" value="1"/>
</dbReference>
<dbReference type="Gene3D" id="3.10.129.110">
    <property type="entry name" value="Polyketide synthase dehydratase"/>
    <property type="match status" value="1"/>
</dbReference>
<dbReference type="InterPro" id="IPR032821">
    <property type="entry name" value="PKS_assoc"/>
</dbReference>
<evidence type="ECO:0000256" key="5">
    <source>
        <dbReference type="PROSITE-ProRule" id="PRU01363"/>
    </source>
</evidence>
<dbReference type="InterPro" id="IPR016039">
    <property type="entry name" value="Thiolase-like"/>
</dbReference>
<dbReference type="PROSITE" id="PS52004">
    <property type="entry name" value="KS3_2"/>
    <property type="match status" value="1"/>
</dbReference>
<dbReference type="InterPro" id="IPR013120">
    <property type="entry name" value="FAR_NAD-bd"/>
</dbReference>
<comment type="caution">
    <text evidence="8">The sequence shown here is derived from an EMBL/GenBank/DDBJ whole genome shotgun (WGS) entry which is preliminary data.</text>
</comment>
<dbReference type="InterPro" id="IPR001227">
    <property type="entry name" value="Ac_transferase_dom_sf"/>
</dbReference>
<evidence type="ECO:0000259" key="7">
    <source>
        <dbReference type="PROSITE" id="PS52019"/>
    </source>
</evidence>
<evidence type="ECO:0000313" key="8">
    <source>
        <dbReference type="EMBL" id="KAH9840954.1"/>
    </source>
</evidence>
<dbReference type="InterPro" id="IPR020841">
    <property type="entry name" value="PKS_Beta-ketoAc_synthase_dom"/>
</dbReference>
<dbReference type="SUPFAM" id="SSF47336">
    <property type="entry name" value="ACP-like"/>
    <property type="match status" value="1"/>
</dbReference>
<dbReference type="InterPro" id="IPR036736">
    <property type="entry name" value="ACP-like_sf"/>
</dbReference>
<dbReference type="SMART" id="SM00825">
    <property type="entry name" value="PKS_KS"/>
    <property type="match status" value="1"/>
</dbReference>
<feature type="active site" description="Proton acceptor; for dehydratase activity" evidence="5">
    <location>
        <position position="922"/>
    </location>
</feature>
<dbReference type="InterPro" id="IPR057326">
    <property type="entry name" value="KR_dom"/>
</dbReference>
<feature type="region of interest" description="C-terminal hotdog fold" evidence="5">
    <location>
        <begin position="1021"/>
        <end position="1173"/>
    </location>
</feature>
<dbReference type="Gene3D" id="1.10.1200.10">
    <property type="entry name" value="ACP-like"/>
    <property type="match status" value="1"/>
</dbReference>
<dbReference type="Gene3D" id="3.40.366.10">
    <property type="entry name" value="Malonyl-Coenzyme A Acyl Carrier Protein, domain 2"/>
    <property type="match status" value="1"/>
</dbReference>
<feature type="domain" description="Ketosynthase family 3 (KS3)" evidence="6">
    <location>
        <begin position="4"/>
        <end position="424"/>
    </location>
</feature>
<dbReference type="InterPro" id="IPR014030">
    <property type="entry name" value="Ketoacyl_synth_N"/>
</dbReference>
<feature type="active site" description="Proton donor; for dehydratase activity" evidence="5">
    <location>
        <position position="1083"/>
    </location>
</feature>
<dbReference type="EMBL" id="JADCUA010000004">
    <property type="protein sequence ID" value="KAH9840954.1"/>
    <property type="molecule type" value="Genomic_DNA"/>
</dbReference>
<dbReference type="Pfam" id="PF08659">
    <property type="entry name" value="KR"/>
    <property type="match status" value="1"/>
</dbReference>
<dbReference type="PROSITE" id="PS00606">
    <property type="entry name" value="KS3_1"/>
    <property type="match status" value="1"/>
</dbReference>
<feature type="domain" description="PKS/mFAS DH" evidence="7">
    <location>
        <begin position="890"/>
        <end position="1173"/>
    </location>
</feature>
<accession>A0ABQ8KSN8</accession>
<dbReference type="SUPFAM" id="SSF51735">
    <property type="entry name" value="NAD(P)-binding Rossmann-fold domains"/>
    <property type="match status" value="2"/>
</dbReference>
<dbReference type="SMART" id="SM00822">
    <property type="entry name" value="PKS_KR"/>
    <property type="match status" value="1"/>
</dbReference>
<evidence type="ECO:0000313" key="9">
    <source>
        <dbReference type="Proteomes" id="UP000814176"/>
    </source>
</evidence>
<dbReference type="InterPro" id="IPR049551">
    <property type="entry name" value="PKS_DH_C"/>
</dbReference>
<dbReference type="InterPro" id="IPR013968">
    <property type="entry name" value="PKS_KR"/>
</dbReference>
<dbReference type="InterPro" id="IPR049900">
    <property type="entry name" value="PKS_mFAS_DH"/>
</dbReference>
<evidence type="ECO:0000256" key="2">
    <source>
        <dbReference type="ARBA" id="ARBA00022553"/>
    </source>
</evidence>
<protein>
    <recommendedName>
        <fullName evidence="10">Acyl transferase domain-containing protein</fullName>
    </recommendedName>
</protein>
<dbReference type="SUPFAM" id="SSF53901">
    <property type="entry name" value="Thiolase-like"/>
    <property type="match status" value="1"/>
</dbReference>
<dbReference type="PANTHER" id="PTHR43775">
    <property type="entry name" value="FATTY ACID SYNTHASE"/>
    <property type="match status" value="1"/>
</dbReference>
<dbReference type="Pfam" id="PF14765">
    <property type="entry name" value="PS-DH"/>
    <property type="match status" value="1"/>
</dbReference>
<proteinExistence type="predicted"/>
<dbReference type="Pfam" id="PF00698">
    <property type="entry name" value="Acyl_transf_1"/>
    <property type="match status" value="1"/>
</dbReference>
<dbReference type="SUPFAM" id="SSF52151">
    <property type="entry name" value="FabD/lysophospholipase-like"/>
    <property type="match status" value="1"/>
</dbReference>
<dbReference type="InterPro" id="IPR042104">
    <property type="entry name" value="PKS_dehydratase_sf"/>
</dbReference>
<dbReference type="InterPro" id="IPR029063">
    <property type="entry name" value="SAM-dependent_MTases_sf"/>
</dbReference>